<name>A0A975BYH6_9BACT</name>
<gene>
    <name evidence="1" type="ORF">dnm_099350</name>
</gene>
<dbReference type="Proteomes" id="UP000663722">
    <property type="component" value="Chromosome"/>
</dbReference>
<organism evidence="1 2">
    <name type="scientific">Desulfonema magnum</name>
    <dbReference type="NCBI Taxonomy" id="45655"/>
    <lineage>
        <taxon>Bacteria</taxon>
        <taxon>Pseudomonadati</taxon>
        <taxon>Thermodesulfobacteriota</taxon>
        <taxon>Desulfobacteria</taxon>
        <taxon>Desulfobacterales</taxon>
        <taxon>Desulfococcaceae</taxon>
        <taxon>Desulfonema</taxon>
    </lineage>
</organism>
<dbReference type="EMBL" id="CP061800">
    <property type="protein sequence ID" value="QTA93827.1"/>
    <property type="molecule type" value="Genomic_DNA"/>
</dbReference>
<dbReference type="KEGG" id="dmm:dnm_099350"/>
<keyword evidence="2" id="KW-1185">Reference proteome</keyword>
<accession>A0A975BYH6</accession>
<dbReference type="AlphaFoldDB" id="A0A975BYH6"/>
<reference evidence="1" key="1">
    <citation type="journal article" date="2021" name="Microb. Physiol.">
        <title>Proteogenomic Insights into the Physiology of Marine, Sulfate-Reducing, Filamentous Desulfonema limicola and Desulfonema magnum.</title>
        <authorList>
            <person name="Schnaars V."/>
            <person name="Wohlbrand L."/>
            <person name="Scheve S."/>
            <person name="Hinrichs C."/>
            <person name="Reinhardt R."/>
            <person name="Rabus R."/>
        </authorList>
    </citation>
    <scope>NUCLEOTIDE SEQUENCE</scope>
    <source>
        <strain evidence="1">4be13</strain>
    </source>
</reference>
<protein>
    <submittedName>
        <fullName evidence="1">Uncharacterized protein</fullName>
    </submittedName>
</protein>
<proteinExistence type="predicted"/>
<dbReference type="InterPro" id="IPR046733">
    <property type="entry name" value="DUF6625"/>
</dbReference>
<evidence type="ECO:0000313" key="1">
    <source>
        <dbReference type="EMBL" id="QTA93827.1"/>
    </source>
</evidence>
<evidence type="ECO:0000313" key="2">
    <source>
        <dbReference type="Proteomes" id="UP000663722"/>
    </source>
</evidence>
<dbReference type="RefSeq" id="WP_207680577.1">
    <property type="nucleotide sequence ID" value="NZ_CP061800.1"/>
</dbReference>
<dbReference type="Pfam" id="PF20330">
    <property type="entry name" value="DUF6625"/>
    <property type="match status" value="1"/>
</dbReference>
<sequence>MTSDNIKSAFLVPFFGKLPPYFSFWAKSCEINHQNFHWFVYNDQTDTGYAVNKAVSVIPYQFDEMMADFQNILNIRLPGQYLRKICDYRIMFYFLRRHKEPLDDFDFIGYTDMDMIYGRLNRFLPSDMKRYSIISGDNNQPCGPFTLTDRSSMKFLLESDKIKCHFEAQEHNSFNESEELMNIVSEDKPVFCHSDPIQPTRTSGFSYRRTFAVWNNGSVTVWDHKGNKKEGGFYHFSRYKDKERFKISEDAIHKQRWAVYKYGITPIPSKWTSLKLGLSLFI</sequence>